<dbReference type="InterPro" id="IPR006311">
    <property type="entry name" value="TAT_signal"/>
</dbReference>
<feature type="domain" description="Gfo/Idh/MocA-like oxidoreductase N-terminal" evidence="1">
    <location>
        <begin position="54"/>
        <end position="176"/>
    </location>
</feature>
<organism evidence="3">
    <name type="scientific">marine metagenome</name>
    <dbReference type="NCBI Taxonomy" id="408172"/>
    <lineage>
        <taxon>unclassified sequences</taxon>
        <taxon>metagenomes</taxon>
        <taxon>ecological metagenomes</taxon>
    </lineage>
</organism>
<dbReference type="InterPro" id="IPR043906">
    <property type="entry name" value="Gfo/Idh/MocA_OxRdtase_bact_C"/>
</dbReference>
<dbReference type="NCBIfam" id="TIGR01409">
    <property type="entry name" value="TAT_signal_seq"/>
    <property type="match status" value="1"/>
</dbReference>
<reference evidence="3" key="1">
    <citation type="submission" date="2018-05" db="EMBL/GenBank/DDBJ databases">
        <authorList>
            <person name="Lanie J.A."/>
            <person name="Ng W.-L."/>
            <person name="Kazmierczak K.M."/>
            <person name="Andrzejewski T.M."/>
            <person name="Davidsen T.M."/>
            <person name="Wayne K.J."/>
            <person name="Tettelin H."/>
            <person name="Glass J.I."/>
            <person name="Rusch D."/>
            <person name="Podicherti R."/>
            <person name="Tsui H.-C.T."/>
            <person name="Winkler M.E."/>
        </authorList>
    </citation>
    <scope>NUCLEOTIDE SEQUENCE</scope>
</reference>
<protein>
    <recommendedName>
        <fullName evidence="4">Gfo/Idh/MocA-like oxidoreductase N-terminal domain-containing protein</fullName>
    </recommendedName>
</protein>
<dbReference type="InterPro" id="IPR036291">
    <property type="entry name" value="NAD(P)-bd_dom_sf"/>
</dbReference>
<proteinExistence type="predicted"/>
<dbReference type="PROSITE" id="PS51318">
    <property type="entry name" value="TAT"/>
    <property type="match status" value="1"/>
</dbReference>
<dbReference type="AlphaFoldDB" id="A0A381RX44"/>
<dbReference type="InterPro" id="IPR019546">
    <property type="entry name" value="TAT_signal_bac_arc"/>
</dbReference>
<dbReference type="Pfam" id="PF19051">
    <property type="entry name" value="GFO_IDH_MocA_C2"/>
    <property type="match status" value="1"/>
</dbReference>
<evidence type="ECO:0000313" key="3">
    <source>
        <dbReference type="EMBL" id="SUZ95701.1"/>
    </source>
</evidence>
<dbReference type="SUPFAM" id="SSF55347">
    <property type="entry name" value="Glyceraldehyde-3-phosphate dehydrogenase-like, C-terminal domain"/>
    <property type="match status" value="1"/>
</dbReference>
<dbReference type="InterPro" id="IPR000683">
    <property type="entry name" value="Gfo/Idh/MocA-like_OxRdtase_N"/>
</dbReference>
<dbReference type="EMBL" id="UINC01002347">
    <property type="protein sequence ID" value="SUZ95701.1"/>
    <property type="molecule type" value="Genomic_DNA"/>
</dbReference>
<evidence type="ECO:0000259" key="1">
    <source>
        <dbReference type="Pfam" id="PF01408"/>
    </source>
</evidence>
<name>A0A381RX44_9ZZZZ</name>
<dbReference type="PANTHER" id="PTHR43818">
    <property type="entry name" value="BCDNA.GH03377"/>
    <property type="match status" value="1"/>
</dbReference>
<dbReference type="GO" id="GO:0000166">
    <property type="term" value="F:nucleotide binding"/>
    <property type="evidence" value="ECO:0007669"/>
    <property type="project" value="InterPro"/>
</dbReference>
<accession>A0A381RX44</accession>
<feature type="domain" description="Gfo/Idh/MocA-like oxidoreductase bacterial type C-terminal" evidence="2">
    <location>
        <begin position="190"/>
        <end position="445"/>
    </location>
</feature>
<dbReference type="InterPro" id="IPR050463">
    <property type="entry name" value="Gfo/Idh/MocA_oxidrdct_glycsds"/>
</dbReference>
<dbReference type="PANTHER" id="PTHR43818:SF5">
    <property type="entry name" value="OXIDOREDUCTASE FAMILY PROTEIN"/>
    <property type="match status" value="1"/>
</dbReference>
<dbReference type="Gene3D" id="3.40.50.720">
    <property type="entry name" value="NAD(P)-binding Rossmann-like Domain"/>
    <property type="match status" value="1"/>
</dbReference>
<dbReference type="Gene3D" id="3.30.360.10">
    <property type="entry name" value="Dihydrodipicolinate Reductase, domain 2"/>
    <property type="match status" value="1"/>
</dbReference>
<dbReference type="Pfam" id="PF01408">
    <property type="entry name" value="GFO_IDH_MocA"/>
    <property type="match status" value="1"/>
</dbReference>
<gene>
    <name evidence="3" type="ORF">METZ01_LOCUS48555</name>
</gene>
<evidence type="ECO:0008006" key="4">
    <source>
        <dbReference type="Google" id="ProtNLM"/>
    </source>
</evidence>
<evidence type="ECO:0000259" key="2">
    <source>
        <dbReference type="Pfam" id="PF19051"/>
    </source>
</evidence>
<sequence>MPRKKKPSSASRISRRSFMKSVAALGGAATLPNIITSCASSRVTRRIAANERITMGIIGFGWQGYNNTNHFIHLDDVQIVAVCDIDQEHLTAGRDFVNGYYNNQDCETYRNFEEIVARGDIDAMMIALPDHWHAIPAIACANAGIHVYGEKPLSHTLVEGRAMVDAMEKNGLTWQTGSWQRSVANFHHCAELVRNGFIGKVHTIECGLTSGHNDYNETGHLKAFTDPPPHLDYVRWLGPSGSPEELPYAPARTHKNWRWVMVHGGGALMDWVGHHVDIAHWGVGLDESGPIEVKGTGVFPPKDDLWDAPTGYDCYATYENGMVIHMNSDFPGGTKWIGEEGWIFVTRGDIKESNIQGIFEEDRSSLPMKLYKSDDHFQNFIDSIRSGKESITPCETAHRSASVGHLCNIAMYTGRTINWDPKTETITNDPEATSMLTPTYHGGWKL</sequence>
<dbReference type="SUPFAM" id="SSF51735">
    <property type="entry name" value="NAD(P)-binding Rossmann-fold domains"/>
    <property type="match status" value="1"/>
</dbReference>